<feature type="transmembrane region" description="Helical" evidence="2">
    <location>
        <begin position="313"/>
        <end position="329"/>
    </location>
</feature>
<dbReference type="EMBL" id="JACOPO010000002">
    <property type="protein sequence ID" value="MBC5721829.1"/>
    <property type="molecule type" value="Genomic_DNA"/>
</dbReference>
<name>A0A8J6J0R7_9FIRM</name>
<feature type="transmembrane region" description="Helical" evidence="2">
    <location>
        <begin position="44"/>
        <end position="67"/>
    </location>
</feature>
<feature type="transmembrane region" description="Helical" evidence="2">
    <location>
        <begin position="213"/>
        <end position="237"/>
    </location>
</feature>
<feature type="transmembrane region" description="Helical" evidence="2">
    <location>
        <begin position="258"/>
        <end position="283"/>
    </location>
</feature>
<protein>
    <submittedName>
        <fullName evidence="3">DUF1576 domain-containing protein</fullName>
    </submittedName>
</protein>
<dbReference type="AlphaFoldDB" id="A0A8J6J0R7"/>
<feature type="transmembrane region" description="Helical" evidence="2">
    <location>
        <begin position="385"/>
        <end position="403"/>
    </location>
</feature>
<feature type="transmembrane region" description="Helical" evidence="2">
    <location>
        <begin position="335"/>
        <end position="353"/>
    </location>
</feature>
<feature type="transmembrane region" description="Helical" evidence="2">
    <location>
        <begin position="174"/>
        <end position="193"/>
    </location>
</feature>
<keyword evidence="2" id="KW-0472">Membrane</keyword>
<dbReference type="InterPro" id="IPR011470">
    <property type="entry name" value="DUF1576"/>
</dbReference>
<accession>A0A8J6J0R7</accession>
<proteinExistence type="predicted"/>
<dbReference type="Proteomes" id="UP000628736">
    <property type="component" value="Unassembled WGS sequence"/>
</dbReference>
<dbReference type="Pfam" id="PF07613">
    <property type="entry name" value="DUF1576"/>
    <property type="match status" value="2"/>
</dbReference>
<keyword evidence="2" id="KW-0812">Transmembrane</keyword>
<feature type="region of interest" description="Disordered" evidence="1">
    <location>
        <begin position="418"/>
        <end position="439"/>
    </location>
</feature>
<keyword evidence="4" id="KW-1185">Reference proteome</keyword>
<feature type="transmembrane region" description="Helical" evidence="2">
    <location>
        <begin position="144"/>
        <end position="162"/>
    </location>
</feature>
<reference evidence="3" key="1">
    <citation type="submission" date="2020-08" db="EMBL/GenBank/DDBJ databases">
        <title>Genome public.</title>
        <authorList>
            <person name="Liu C."/>
            <person name="Sun Q."/>
        </authorList>
    </citation>
    <scope>NUCLEOTIDE SEQUENCE</scope>
    <source>
        <strain evidence="3">NSJ-23</strain>
    </source>
</reference>
<sequence>MYPCLWIYTAILFFTGLVWAGPRDVLSGLARIVLTEDALITDYILVSGPGPALVNSALVTAISILVLRASREPLNGMSLVVIGLMSGFSLFGKNPVNIWPILLGSWLYAKSRKEPFGKYAATGLMATALAPVVSYIALDNGWGTPASGVLVGVLIGFIMPPLSAYTYKVQNGMNLYNIGFACGLVAFILVPLMSSMGADPTTYYRWATGYDHIFAPMLAALCLLLILAGLFFCKRPVWAAWAGYRRLLQTSGRAPSDYLRMFGAAPVLINTGVNGLIGMTFILAGGGELNGPTIGGILTIMGFSAFGKHAFNIIPVMGGVFLGSLVMHWSLNDPAVQLACLFCTTLAPVSGYFGWPYGVLAGFIHSSVVLYTGSPVAGMNLYNNGFSGGLVAIVLYATIVAIARHRKPVIQDQDYFDPLEHDEPLVPPDPQQLTEEDDT</sequence>
<evidence type="ECO:0000313" key="4">
    <source>
        <dbReference type="Proteomes" id="UP000628736"/>
    </source>
</evidence>
<gene>
    <name evidence="3" type="ORF">H8S11_03210</name>
</gene>
<organism evidence="3 4">
    <name type="scientific">Flintibacter hominis</name>
    <dbReference type="NCBI Taxonomy" id="2763048"/>
    <lineage>
        <taxon>Bacteria</taxon>
        <taxon>Bacillati</taxon>
        <taxon>Bacillota</taxon>
        <taxon>Clostridia</taxon>
        <taxon>Eubacteriales</taxon>
        <taxon>Flintibacter</taxon>
    </lineage>
</organism>
<evidence type="ECO:0000313" key="3">
    <source>
        <dbReference type="EMBL" id="MBC5721829.1"/>
    </source>
</evidence>
<evidence type="ECO:0000256" key="1">
    <source>
        <dbReference type="SAM" id="MobiDB-lite"/>
    </source>
</evidence>
<evidence type="ECO:0000256" key="2">
    <source>
        <dbReference type="SAM" id="Phobius"/>
    </source>
</evidence>
<comment type="caution">
    <text evidence="3">The sequence shown here is derived from an EMBL/GenBank/DDBJ whole genome shotgun (WGS) entry which is preliminary data.</text>
</comment>
<keyword evidence="2" id="KW-1133">Transmembrane helix</keyword>
<feature type="transmembrane region" description="Helical" evidence="2">
    <location>
        <begin position="119"/>
        <end position="138"/>
    </location>
</feature>